<protein>
    <submittedName>
        <fullName evidence="2">Uncharacterized protein</fullName>
    </submittedName>
</protein>
<evidence type="ECO:0000256" key="1">
    <source>
        <dbReference type="SAM" id="MobiDB-lite"/>
    </source>
</evidence>
<evidence type="ECO:0000313" key="3">
    <source>
        <dbReference type="Proteomes" id="UP000070344"/>
    </source>
</evidence>
<feature type="region of interest" description="Disordered" evidence="1">
    <location>
        <begin position="1"/>
        <end position="21"/>
    </location>
</feature>
<gene>
    <name evidence="2" type="ORF">AKJ41_05570</name>
</gene>
<accession>A0A133UYW0</accession>
<dbReference type="AlphaFoldDB" id="A0A133UYW0"/>
<organism evidence="2 3">
    <name type="scientific">candidate division MSBL1 archaeon SCGC-AAA259O05</name>
    <dbReference type="NCBI Taxonomy" id="1698271"/>
    <lineage>
        <taxon>Archaea</taxon>
        <taxon>Methanobacteriati</taxon>
        <taxon>Methanobacteriota</taxon>
        <taxon>candidate division MSBL1</taxon>
    </lineage>
</organism>
<comment type="caution">
    <text evidence="2">The sequence shown here is derived from an EMBL/GenBank/DDBJ whole genome shotgun (WGS) entry which is preliminary data.</text>
</comment>
<sequence>MSKFKSGNIEKCTGGDSIEEKGLGKGAAVGIVVLVVVERPRYGMLRRCSEDLNGRKRVSANSVGRKAKS</sequence>
<dbReference type="Proteomes" id="UP000070344">
    <property type="component" value="Unassembled WGS sequence"/>
</dbReference>
<keyword evidence="3" id="KW-1185">Reference proteome</keyword>
<evidence type="ECO:0000313" key="2">
    <source>
        <dbReference type="EMBL" id="KXA99347.1"/>
    </source>
</evidence>
<reference evidence="2 3" key="1">
    <citation type="journal article" date="2016" name="Sci. Rep.">
        <title>Metabolic traits of an uncultured archaeal lineage -MSBL1- from brine pools of the Red Sea.</title>
        <authorList>
            <person name="Mwirichia R."/>
            <person name="Alam I."/>
            <person name="Rashid M."/>
            <person name="Vinu M."/>
            <person name="Ba-Alawi W."/>
            <person name="Anthony Kamau A."/>
            <person name="Kamanda Ngugi D."/>
            <person name="Goker M."/>
            <person name="Klenk H.P."/>
            <person name="Bajic V."/>
            <person name="Stingl U."/>
        </authorList>
    </citation>
    <scope>NUCLEOTIDE SEQUENCE [LARGE SCALE GENOMIC DNA]</scope>
    <source>
        <strain evidence="2">SCGC-AAA259O05</strain>
    </source>
</reference>
<name>A0A133UYW0_9EURY</name>
<dbReference type="EMBL" id="LHXV01000094">
    <property type="protein sequence ID" value="KXA99347.1"/>
    <property type="molecule type" value="Genomic_DNA"/>
</dbReference>
<proteinExistence type="predicted"/>